<feature type="domain" description="N-acetyltransferase" evidence="1">
    <location>
        <begin position="14"/>
        <end position="160"/>
    </location>
</feature>
<evidence type="ECO:0000313" key="3">
    <source>
        <dbReference type="Proteomes" id="UP001447188"/>
    </source>
</evidence>
<name>A0ABR3GRC8_9PEZI</name>
<dbReference type="Proteomes" id="UP001447188">
    <property type="component" value="Unassembled WGS sequence"/>
</dbReference>
<dbReference type="SUPFAM" id="SSF55729">
    <property type="entry name" value="Acyl-CoA N-acyltransferases (Nat)"/>
    <property type="match status" value="1"/>
</dbReference>
<dbReference type="PANTHER" id="PTHR47542">
    <property type="entry name" value="ACYL-COA N-ACYLTRANSFERASES (NAT) SUPERFAMILY PROTEIN"/>
    <property type="match status" value="1"/>
</dbReference>
<proteinExistence type="predicted"/>
<protein>
    <recommendedName>
        <fullName evidence="1">N-acetyltransferase domain-containing protein</fullName>
    </recommendedName>
</protein>
<organism evidence="2 3">
    <name type="scientific">Discina gigas</name>
    <dbReference type="NCBI Taxonomy" id="1032678"/>
    <lineage>
        <taxon>Eukaryota</taxon>
        <taxon>Fungi</taxon>
        <taxon>Dikarya</taxon>
        <taxon>Ascomycota</taxon>
        <taxon>Pezizomycotina</taxon>
        <taxon>Pezizomycetes</taxon>
        <taxon>Pezizales</taxon>
        <taxon>Discinaceae</taxon>
        <taxon>Discina</taxon>
    </lineage>
</organism>
<dbReference type="InterPro" id="IPR000182">
    <property type="entry name" value="GNAT_dom"/>
</dbReference>
<comment type="caution">
    <text evidence="2">The sequence shown here is derived from an EMBL/GenBank/DDBJ whole genome shotgun (WGS) entry which is preliminary data.</text>
</comment>
<dbReference type="Pfam" id="PF00583">
    <property type="entry name" value="Acetyltransf_1"/>
    <property type="match status" value="1"/>
</dbReference>
<evidence type="ECO:0000259" key="1">
    <source>
        <dbReference type="PROSITE" id="PS51186"/>
    </source>
</evidence>
<dbReference type="PANTHER" id="PTHR47542:SF2">
    <property type="entry name" value="ACYL-COA N-ACYLTRANSFERASES (NAT) SUPERFAMILY PROTEIN"/>
    <property type="match status" value="1"/>
</dbReference>
<gene>
    <name evidence="2" type="ORF">Q9L58_002395</name>
</gene>
<dbReference type="PROSITE" id="PS51186">
    <property type="entry name" value="GNAT"/>
    <property type="match status" value="1"/>
</dbReference>
<evidence type="ECO:0000313" key="2">
    <source>
        <dbReference type="EMBL" id="KAL0638459.1"/>
    </source>
</evidence>
<dbReference type="InterPro" id="IPR016181">
    <property type="entry name" value="Acyl_CoA_acyltransferase"/>
</dbReference>
<reference evidence="2 3" key="1">
    <citation type="submission" date="2024-02" db="EMBL/GenBank/DDBJ databases">
        <title>Discinaceae phylogenomics.</title>
        <authorList>
            <person name="Dirks A.C."/>
            <person name="James T.Y."/>
        </authorList>
    </citation>
    <scope>NUCLEOTIDE SEQUENCE [LARGE SCALE GENOMIC DNA]</scope>
    <source>
        <strain evidence="2 3">ACD0624</strain>
    </source>
</reference>
<keyword evidence="3" id="KW-1185">Reference proteome</keyword>
<dbReference type="Gene3D" id="3.40.630.30">
    <property type="match status" value="1"/>
</dbReference>
<dbReference type="CDD" id="cd04301">
    <property type="entry name" value="NAT_SF"/>
    <property type="match status" value="1"/>
</dbReference>
<sequence length="162" mass="18460">MDLSKLTFVKLPSKKLGTDSDFLLSSIKKVEKRTFPSNEALDFNVELPKRTTNLWCAITQADKKLELFGYIVYGRSKLVTRVHKVCVVEEQRGKGIGKWMLGLVLVDLKKGGAGTVDLWVDKNKEVARRLYIACGFRERETVENYYSPGRDAIRMAIELGDW</sequence>
<accession>A0ABR3GRC8</accession>
<dbReference type="EMBL" id="JBBBZM010000021">
    <property type="protein sequence ID" value="KAL0638459.1"/>
    <property type="molecule type" value="Genomic_DNA"/>
</dbReference>